<keyword evidence="6 9" id="KW-0067">ATP-binding</keyword>
<dbReference type="GO" id="GO:0050684">
    <property type="term" value="P:regulation of mRNA processing"/>
    <property type="evidence" value="ECO:0007669"/>
    <property type="project" value="TreeGrafter"/>
</dbReference>
<dbReference type="EMBL" id="PDND01000121">
    <property type="protein sequence ID" value="PGH31614.1"/>
    <property type="molecule type" value="Genomic_DNA"/>
</dbReference>
<evidence type="ECO:0000313" key="11">
    <source>
        <dbReference type="EMBL" id="PGH31614.1"/>
    </source>
</evidence>
<evidence type="ECO:0000313" key="12">
    <source>
        <dbReference type="Proteomes" id="UP000226031"/>
    </source>
</evidence>
<comment type="catalytic activity">
    <reaction evidence="7">
        <text>L-threonyl-[protein] + ATP = O-phospho-L-threonyl-[protein] + ADP + H(+)</text>
        <dbReference type="Rhea" id="RHEA:46608"/>
        <dbReference type="Rhea" id="RHEA-COMP:11060"/>
        <dbReference type="Rhea" id="RHEA-COMP:11605"/>
        <dbReference type="ChEBI" id="CHEBI:15378"/>
        <dbReference type="ChEBI" id="CHEBI:30013"/>
        <dbReference type="ChEBI" id="CHEBI:30616"/>
        <dbReference type="ChEBI" id="CHEBI:61977"/>
        <dbReference type="ChEBI" id="CHEBI:456216"/>
        <dbReference type="EC" id="2.7.11.1"/>
    </reaction>
</comment>
<dbReference type="AlphaFoldDB" id="A0A2B7Z5G2"/>
<keyword evidence="4 9" id="KW-0547">Nucleotide-binding</keyword>
<evidence type="ECO:0000256" key="6">
    <source>
        <dbReference type="ARBA" id="ARBA00022840"/>
    </source>
</evidence>
<evidence type="ECO:0000256" key="7">
    <source>
        <dbReference type="ARBA" id="ARBA00047899"/>
    </source>
</evidence>
<accession>A0A2B7Z5G2</accession>
<keyword evidence="5 11" id="KW-0418">Kinase</keyword>
<name>A0A2B7Z5G2_9EURO</name>
<dbReference type="PROSITE" id="PS00107">
    <property type="entry name" value="PROTEIN_KINASE_ATP"/>
    <property type="match status" value="1"/>
</dbReference>
<dbReference type="GO" id="GO:0000245">
    <property type="term" value="P:spliceosomal complex assembly"/>
    <property type="evidence" value="ECO:0007669"/>
    <property type="project" value="TreeGrafter"/>
</dbReference>
<dbReference type="GO" id="GO:0004674">
    <property type="term" value="F:protein serine/threonine kinase activity"/>
    <property type="evidence" value="ECO:0007669"/>
    <property type="project" value="UniProtKB-KW"/>
</dbReference>
<dbReference type="PANTHER" id="PTHR47634:SF9">
    <property type="entry name" value="PROTEIN KINASE DOMAIN-CONTAINING PROTEIN-RELATED"/>
    <property type="match status" value="1"/>
</dbReference>
<keyword evidence="3" id="KW-0808">Transferase</keyword>
<protein>
    <recommendedName>
        <fullName evidence="1">non-specific serine/threonine protein kinase</fullName>
        <ecNumber evidence="1">2.7.11.1</ecNumber>
    </recommendedName>
</protein>
<dbReference type="VEuPathDB" id="FungiDB:EMCG_03767"/>
<evidence type="ECO:0000259" key="10">
    <source>
        <dbReference type="PROSITE" id="PS50011"/>
    </source>
</evidence>
<dbReference type="InterPro" id="IPR051334">
    <property type="entry name" value="SRPK"/>
</dbReference>
<dbReference type="GO" id="GO:0005524">
    <property type="term" value="F:ATP binding"/>
    <property type="evidence" value="ECO:0007669"/>
    <property type="project" value="UniProtKB-UniRule"/>
</dbReference>
<keyword evidence="12" id="KW-1185">Reference proteome</keyword>
<evidence type="ECO:0000256" key="5">
    <source>
        <dbReference type="ARBA" id="ARBA00022777"/>
    </source>
</evidence>
<dbReference type="InterPro" id="IPR017441">
    <property type="entry name" value="Protein_kinase_ATP_BS"/>
</dbReference>
<evidence type="ECO:0000256" key="9">
    <source>
        <dbReference type="PROSITE-ProRule" id="PRU10141"/>
    </source>
</evidence>
<keyword evidence="2" id="KW-0723">Serine/threonine-protein kinase</keyword>
<dbReference type="PANTHER" id="PTHR47634">
    <property type="entry name" value="PROTEIN KINASE DOMAIN-CONTAINING PROTEIN-RELATED"/>
    <property type="match status" value="1"/>
</dbReference>
<feature type="binding site" evidence="9">
    <location>
        <position position="77"/>
    </location>
    <ligand>
        <name>ATP</name>
        <dbReference type="ChEBI" id="CHEBI:30616"/>
    </ligand>
</feature>
<dbReference type="PROSITE" id="PS50011">
    <property type="entry name" value="PROTEIN_KINASE_DOM"/>
    <property type="match status" value="1"/>
</dbReference>
<dbReference type="InterPro" id="IPR011009">
    <property type="entry name" value="Kinase-like_dom_sf"/>
</dbReference>
<evidence type="ECO:0000256" key="4">
    <source>
        <dbReference type="ARBA" id="ARBA00022741"/>
    </source>
</evidence>
<dbReference type="SMART" id="SM00220">
    <property type="entry name" value="S_TKc"/>
    <property type="match status" value="1"/>
</dbReference>
<dbReference type="Gene3D" id="3.30.200.20">
    <property type="entry name" value="Phosphorylase Kinase, domain 1"/>
    <property type="match status" value="1"/>
</dbReference>
<sequence>MCNSTASAATGKASCFEYRWIDGAENVEKYRPGGYHPVVVGDELTDRYKVVHKLGHGAFSTIWLARDKDRASYVAIKVSTANAPPREAEILHALVNFSDTKGGPGREMVPVVQDRFELQGPNGCHRCYVTSPAQSSVAAAKFCDLFTVETARVLVAQLVSAVAYIHFRGVVHGDIHLGNALLRLPAMFDALSVEQVYERFNGPQTQDIVRVDGKPLLPNAPTHATLAVWLGKTAHDISPSEARLVLSDFGEAFSPATKKRRGDEYHAPLTVVPPEVLFRPETPISFAVDIWALACAIWSIFGTRPIFDGTLATWDDIAAQQVDIFGYSSVPREWWDGWEERHRYFDKAGQPNAGRSVFPSLESSFEEDVQAMRRGDGMADFGSEETIAIFAMLRGMLVFRPEERATAEDVMGCKWMKSWGLPELEKARKT</sequence>
<gene>
    <name evidence="11" type="ORF">GX50_05605</name>
</gene>
<dbReference type="SUPFAM" id="SSF56112">
    <property type="entry name" value="Protein kinase-like (PK-like)"/>
    <property type="match status" value="1"/>
</dbReference>
<reference evidence="11 12" key="1">
    <citation type="submission" date="2017-10" db="EMBL/GenBank/DDBJ databases">
        <title>Comparative genomics in systemic dimorphic fungi from Ajellomycetaceae.</title>
        <authorList>
            <person name="Munoz J.F."/>
            <person name="Mcewen J.G."/>
            <person name="Clay O.K."/>
            <person name="Cuomo C.A."/>
        </authorList>
    </citation>
    <scope>NUCLEOTIDE SEQUENCE [LARGE SCALE GENOMIC DNA]</scope>
    <source>
        <strain evidence="11 12">UAMH4076</strain>
    </source>
</reference>
<dbReference type="Proteomes" id="UP000226031">
    <property type="component" value="Unassembled WGS sequence"/>
</dbReference>
<evidence type="ECO:0000256" key="1">
    <source>
        <dbReference type="ARBA" id="ARBA00012513"/>
    </source>
</evidence>
<evidence type="ECO:0000256" key="8">
    <source>
        <dbReference type="ARBA" id="ARBA00048679"/>
    </source>
</evidence>
<dbReference type="Gene3D" id="1.10.510.10">
    <property type="entry name" value="Transferase(Phosphotransferase) domain 1"/>
    <property type="match status" value="1"/>
</dbReference>
<dbReference type="InterPro" id="IPR000719">
    <property type="entry name" value="Prot_kinase_dom"/>
</dbReference>
<evidence type="ECO:0000256" key="3">
    <source>
        <dbReference type="ARBA" id="ARBA00022679"/>
    </source>
</evidence>
<feature type="domain" description="Protein kinase" evidence="10">
    <location>
        <begin position="48"/>
        <end position="416"/>
    </location>
</feature>
<organism evidence="11 12">
    <name type="scientific">[Emmonsia] crescens</name>
    <dbReference type="NCBI Taxonomy" id="73230"/>
    <lineage>
        <taxon>Eukaryota</taxon>
        <taxon>Fungi</taxon>
        <taxon>Dikarya</taxon>
        <taxon>Ascomycota</taxon>
        <taxon>Pezizomycotina</taxon>
        <taxon>Eurotiomycetes</taxon>
        <taxon>Eurotiomycetidae</taxon>
        <taxon>Onygenales</taxon>
        <taxon>Ajellomycetaceae</taxon>
        <taxon>Emergomyces</taxon>
    </lineage>
</organism>
<dbReference type="EC" id="2.7.11.1" evidence="1"/>
<proteinExistence type="predicted"/>
<comment type="catalytic activity">
    <reaction evidence="8">
        <text>L-seryl-[protein] + ATP = O-phospho-L-seryl-[protein] + ADP + H(+)</text>
        <dbReference type="Rhea" id="RHEA:17989"/>
        <dbReference type="Rhea" id="RHEA-COMP:9863"/>
        <dbReference type="Rhea" id="RHEA-COMP:11604"/>
        <dbReference type="ChEBI" id="CHEBI:15378"/>
        <dbReference type="ChEBI" id="CHEBI:29999"/>
        <dbReference type="ChEBI" id="CHEBI:30616"/>
        <dbReference type="ChEBI" id="CHEBI:83421"/>
        <dbReference type="ChEBI" id="CHEBI:456216"/>
        <dbReference type="EC" id="2.7.11.1"/>
    </reaction>
</comment>
<evidence type="ECO:0000256" key="2">
    <source>
        <dbReference type="ARBA" id="ARBA00022527"/>
    </source>
</evidence>
<comment type="caution">
    <text evidence="11">The sequence shown here is derived from an EMBL/GenBank/DDBJ whole genome shotgun (WGS) entry which is preliminary data.</text>
</comment>